<organism evidence="2">
    <name type="scientific">Cyphia dentariifolia</name>
    <dbReference type="NCBI Taxonomy" id="2041117"/>
    <lineage>
        <taxon>Eukaryota</taxon>
        <taxon>Viridiplantae</taxon>
        <taxon>Streptophyta</taxon>
        <taxon>Embryophyta</taxon>
        <taxon>Tracheophyta</taxon>
        <taxon>Spermatophyta</taxon>
        <taxon>Magnoliopsida</taxon>
        <taxon>eudicotyledons</taxon>
        <taxon>Gunneridae</taxon>
        <taxon>Pentapetalae</taxon>
        <taxon>asterids</taxon>
        <taxon>campanulids</taxon>
        <taxon>Asterales</taxon>
        <taxon>Campanulaceae</taxon>
        <taxon>Cyphia</taxon>
    </lineage>
</organism>
<sequence>MDNAQYYFLDDEPDDNRSPFNSDTILSCLYLLLQPLGEEELEEELKERFLPTDIQRFEAVLRTKNWLFEEKVFLKELRPFIKQFLKDEVYDFYDSGDFVWKLGKLLDERTALQKEEAEVVFLSEELNSSLQDADFLETIGISPTESSFLPIAKDLATLVSKRLATIESKLRDNEKQLDQCQVNLEWVIFMYIIIRELQKDGRNLTPEDDNRFFFLVFYIVFFYLDKMYIYPNRKYLSHKS</sequence>
<protein>
    <submittedName>
        <fullName evidence="2">Uncharacterized protein</fullName>
    </submittedName>
</protein>
<keyword evidence="2" id="KW-0934">Plastid</keyword>
<keyword evidence="1" id="KW-0812">Transmembrane</keyword>
<dbReference type="RefSeq" id="YP_009436516.1">
    <property type="nucleotide sequence ID" value="NC_036090.1"/>
</dbReference>
<gene>
    <name evidence="2" type="primary">ORF240</name>
    <name evidence="2" type="ORF">Cyp_den1Pt0175</name>
</gene>
<name>A0A291F3W3_9ASTR</name>
<reference evidence="2" key="1">
    <citation type="journal article" date="2014" name="Proc. Natl. Acad. Sci. U.S.A.">
        <title>The dynamic history of plastid genomes in the Campanulaceae sensu lato is unique among angiosperms.</title>
        <authorList>
            <person name="Knox E.B."/>
        </authorList>
    </citation>
    <scope>NUCLEOTIDE SEQUENCE</scope>
</reference>
<proteinExistence type="predicted"/>
<keyword evidence="1" id="KW-0472">Membrane</keyword>
<dbReference type="AlphaFoldDB" id="A0A291F3W3"/>
<reference evidence="2" key="2">
    <citation type="submission" date="2017-08" db="EMBL/GenBank/DDBJ databases">
        <authorList>
            <person name="Knox E.B."/>
        </authorList>
    </citation>
    <scope>NUCLEOTIDE SEQUENCE</scope>
</reference>
<accession>A0A291F3W3</accession>
<evidence type="ECO:0000313" key="2">
    <source>
        <dbReference type="EMBL" id="ATG26791.1"/>
    </source>
</evidence>
<dbReference type="GeneID" id="34729295"/>
<feature type="transmembrane region" description="Helical" evidence="1">
    <location>
        <begin position="212"/>
        <end position="230"/>
    </location>
</feature>
<dbReference type="EMBL" id="MF770626">
    <property type="protein sequence ID" value="ATG26791.1"/>
    <property type="molecule type" value="Genomic_DNA"/>
</dbReference>
<keyword evidence="1" id="KW-1133">Transmembrane helix</keyword>
<geneLocation type="plastid" evidence="2"/>
<evidence type="ECO:0000256" key="1">
    <source>
        <dbReference type="SAM" id="Phobius"/>
    </source>
</evidence>